<evidence type="ECO:0000256" key="1">
    <source>
        <dbReference type="SAM" id="MobiDB-lite"/>
    </source>
</evidence>
<proteinExistence type="predicted"/>
<accession>A0AAD6GG38</accession>
<evidence type="ECO:0000313" key="3">
    <source>
        <dbReference type="Proteomes" id="UP001220324"/>
    </source>
</evidence>
<organism evidence="2 3">
    <name type="scientific">Penicillium frequentans</name>
    <dbReference type="NCBI Taxonomy" id="3151616"/>
    <lineage>
        <taxon>Eukaryota</taxon>
        <taxon>Fungi</taxon>
        <taxon>Dikarya</taxon>
        <taxon>Ascomycota</taxon>
        <taxon>Pezizomycotina</taxon>
        <taxon>Eurotiomycetes</taxon>
        <taxon>Eurotiomycetidae</taxon>
        <taxon>Eurotiales</taxon>
        <taxon>Aspergillaceae</taxon>
        <taxon>Penicillium</taxon>
    </lineage>
</organism>
<comment type="caution">
    <text evidence="2">The sequence shown here is derived from an EMBL/GenBank/DDBJ whole genome shotgun (WGS) entry which is preliminary data.</text>
</comment>
<dbReference type="AlphaFoldDB" id="A0AAD6GG38"/>
<sequence>MHWGGDVSIILPFRPSFYLASDESQDMSKAADLGVVGESHRPFSDNGLGPWLPHAMNSAQTLPIQYYPESSPFNFPTQHQFSFPPQVLQAFGQAQQQPFAHVGLQPTGGQAPGSFGVLPQP</sequence>
<feature type="region of interest" description="Disordered" evidence="1">
    <location>
        <begin position="102"/>
        <end position="121"/>
    </location>
</feature>
<protein>
    <submittedName>
        <fullName evidence="2">Uncharacterized protein</fullName>
    </submittedName>
</protein>
<dbReference type="EMBL" id="JAQIZZ010000004">
    <property type="protein sequence ID" value="KAJ5544140.1"/>
    <property type="molecule type" value="Genomic_DNA"/>
</dbReference>
<reference evidence="2 3" key="1">
    <citation type="journal article" date="2023" name="IMA Fungus">
        <title>Comparative genomic study of the Penicillium genus elucidates a diverse pangenome and 15 lateral gene transfer events.</title>
        <authorList>
            <person name="Petersen C."/>
            <person name="Sorensen T."/>
            <person name="Nielsen M.R."/>
            <person name="Sondergaard T.E."/>
            <person name="Sorensen J.L."/>
            <person name="Fitzpatrick D.A."/>
            <person name="Frisvad J.C."/>
            <person name="Nielsen K.L."/>
        </authorList>
    </citation>
    <scope>NUCLEOTIDE SEQUENCE [LARGE SCALE GENOMIC DNA]</scope>
    <source>
        <strain evidence="2 3">IBT 35679</strain>
    </source>
</reference>
<dbReference type="Proteomes" id="UP001220324">
    <property type="component" value="Unassembled WGS sequence"/>
</dbReference>
<keyword evidence="3" id="KW-1185">Reference proteome</keyword>
<gene>
    <name evidence="2" type="ORF">N7494_005419</name>
</gene>
<evidence type="ECO:0000313" key="2">
    <source>
        <dbReference type="EMBL" id="KAJ5544140.1"/>
    </source>
</evidence>
<name>A0AAD6GG38_9EURO</name>